<dbReference type="InterPro" id="IPR036864">
    <property type="entry name" value="Zn2-C6_fun-type_DNA-bd_sf"/>
</dbReference>
<dbReference type="AlphaFoldDB" id="A0A9N9JD92"/>
<comment type="caution">
    <text evidence="2">The sequence shown here is derived from an EMBL/GenBank/DDBJ whole genome shotgun (WGS) entry which is preliminary data.</text>
</comment>
<dbReference type="SUPFAM" id="SSF57701">
    <property type="entry name" value="Zn2/Cys6 DNA-binding domain"/>
    <property type="match status" value="1"/>
</dbReference>
<dbReference type="GO" id="GO:0008270">
    <property type="term" value="F:zinc ion binding"/>
    <property type="evidence" value="ECO:0007669"/>
    <property type="project" value="InterPro"/>
</dbReference>
<dbReference type="OrthoDB" id="3362851at2759"/>
<dbReference type="PROSITE" id="PS00463">
    <property type="entry name" value="ZN2_CY6_FUNGAL_1"/>
    <property type="match status" value="1"/>
</dbReference>
<accession>A0A9N9JD92</accession>
<dbReference type="GO" id="GO:0000981">
    <property type="term" value="F:DNA-binding transcription factor activity, RNA polymerase II-specific"/>
    <property type="evidence" value="ECO:0007669"/>
    <property type="project" value="InterPro"/>
</dbReference>
<reference evidence="2" key="1">
    <citation type="submission" date="2021-06" db="EMBL/GenBank/DDBJ databases">
        <authorList>
            <person name="Kallberg Y."/>
            <person name="Tangrot J."/>
            <person name="Rosling A."/>
        </authorList>
    </citation>
    <scope>NUCLEOTIDE SEQUENCE</scope>
    <source>
        <strain evidence="2">MA453B</strain>
    </source>
</reference>
<dbReference type="CDD" id="cd00067">
    <property type="entry name" value="GAL4"/>
    <property type="match status" value="1"/>
</dbReference>
<sequence length="88" mass="10106">MPCSSRQQRGHYATNACTNCRKKHTKCSEESTCKYCSSHNFRCIYVNTVKKRGPKVANRSANVFKSNFNEDANTEQEQTLTLTEYPFS</sequence>
<evidence type="ECO:0000259" key="1">
    <source>
        <dbReference type="PROSITE" id="PS50048"/>
    </source>
</evidence>
<evidence type="ECO:0000313" key="2">
    <source>
        <dbReference type="EMBL" id="CAG8773271.1"/>
    </source>
</evidence>
<gene>
    <name evidence="2" type="ORF">DERYTH_LOCUS18900</name>
</gene>
<keyword evidence="3" id="KW-1185">Reference proteome</keyword>
<dbReference type="Pfam" id="PF00172">
    <property type="entry name" value="Zn_clus"/>
    <property type="match status" value="1"/>
</dbReference>
<protein>
    <submittedName>
        <fullName evidence="2">3420_t:CDS:1</fullName>
    </submittedName>
</protein>
<evidence type="ECO:0000313" key="3">
    <source>
        <dbReference type="Proteomes" id="UP000789405"/>
    </source>
</evidence>
<feature type="non-terminal residue" evidence="2">
    <location>
        <position position="88"/>
    </location>
</feature>
<dbReference type="EMBL" id="CAJVPY010019883">
    <property type="protein sequence ID" value="CAG8773271.1"/>
    <property type="molecule type" value="Genomic_DNA"/>
</dbReference>
<dbReference type="Gene3D" id="4.10.240.10">
    <property type="entry name" value="Zn(2)-C6 fungal-type DNA-binding domain"/>
    <property type="match status" value="1"/>
</dbReference>
<organism evidence="2 3">
    <name type="scientific">Dentiscutata erythropus</name>
    <dbReference type="NCBI Taxonomy" id="1348616"/>
    <lineage>
        <taxon>Eukaryota</taxon>
        <taxon>Fungi</taxon>
        <taxon>Fungi incertae sedis</taxon>
        <taxon>Mucoromycota</taxon>
        <taxon>Glomeromycotina</taxon>
        <taxon>Glomeromycetes</taxon>
        <taxon>Diversisporales</taxon>
        <taxon>Gigasporaceae</taxon>
        <taxon>Dentiscutata</taxon>
    </lineage>
</organism>
<proteinExistence type="predicted"/>
<dbReference type="PROSITE" id="PS50048">
    <property type="entry name" value="ZN2_CY6_FUNGAL_2"/>
    <property type="match status" value="1"/>
</dbReference>
<feature type="domain" description="Zn(2)-C6 fungal-type" evidence="1">
    <location>
        <begin position="16"/>
        <end position="45"/>
    </location>
</feature>
<dbReference type="InterPro" id="IPR001138">
    <property type="entry name" value="Zn2Cys6_DnaBD"/>
</dbReference>
<dbReference type="SMART" id="SM00066">
    <property type="entry name" value="GAL4"/>
    <property type="match status" value="1"/>
</dbReference>
<name>A0A9N9JD92_9GLOM</name>
<dbReference type="Proteomes" id="UP000789405">
    <property type="component" value="Unassembled WGS sequence"/>
</dbReference>